<dbReference type="InterPro" id="IPR040047">
    <property type="entry name" value="VPS50"/>
</dbReference>
<protein>
    <submittedName>
        <fullName evidence="8">VPS50-like protein</fullName>
    </submittedName>
</protein>
<feature type="compositionally biased region" description="Acidic residues" evidence="5">
    <location>
        <begin position="522"/>
        <end position="535"/>
    </location>
</feature>
<dbReference type="PANTHER" id="PTHR13258:SF0">
    <property type="entry name" value="SYNDETIN"/>
    <property type="match status" value="1"/>
</dbReference>
<evidence type="ECO:0000256" key="4">
    <source>
        <dbReference type="SAM" id="Coils"/>
    </source>
</evidence>
<keyword evidence="9" id="KW-1185">Reference proteome</keyword>
<dbReference type="Pfam" id="PF10474">
    <property type="entry name" value="Syndetin_C"/>
    <property type="match status" value="1"/>
</dbReference>
<dbReference type="InterPro" id="IPR019514">
    <property type="entry name" value="Syndetin_C"/>
</dbReference>
<dbReference type="Proteomes" id="UP001164746">
    <property type="component" value="Chromosome 4"/>
</dbReference>
<evidence type="ECO:0000256" key="2">
    <source>
        <dbReference type="ARBA" id="ARBA00022927"/>
    </source>
</evidence>
<evidence type="ECO:0000313" key="9">
    <source>
        <dbReference type="Proteomes" id="UP001164746"/>
    </source>
</evidence>
<keyword evidence="3 4" id="KW-0175">Coiled coil</keyword>
<proteinExistence type="predicted"/>
<keyword evidence="1" id="KW-0813">Transport</keyword>
<feature type="domain" description="Vacuolar protein sorting-associated protein 54 N-terminal" evidence="7">
    <location>
        <begin position="58"/>
        <end position="343"/>
    </location>
</feature>
<evidence type="ECO:0000259" key="6">
    <source>
        <dbReference type="Pfam" id="PF10474"/>
    </source>
</evidence>
<feature type="region of interest" description="Disordered" evidence="5">
    <location>
        <begin position="497"/>
        <end position="535"/>
    </location>
</feature>
<dbReference type="PANTHER" id="PTHR13258">
    <property type="entry name" value="SYNDETIN"/>
    <property type="match status" value="1"/>
</dbReference>
<evidence type="ECO:0000256" key="1">
    <source>
        <dbReference type="ARBA" id="ARBA00022448"/>
    </source>
</evidence>
<sequence>MNMDLKNKLKSLIRKQDSLPSPIEENISHELFNGEPAVAKYKHEVLQSNPQEDREIMEKIDPEYYQDVDASQYELEKLPEVVDLERVDDDRNRLRRQLQSVSKKVSELVLQNHPAYAAELQRVMELQKTLQLATIICKNGRSQLSEASHKFTMTSLQLLANVRKRQQLKGLLKSIRTIKTLQRTDLRLREMLVEEDFCGAIQLCLECQKAAALLKHYNCISELSSKLSDTLELIEEQLDFALSRTCSQFDETHYEKVQTAYGLLGKRQNALDQLHLHFTSAIHNTAFQVVLGYVELCNHGSTETNFNKMQFSDLCKHVTIESFTPCLVGLCKALWSIMRSYHNEAARSGEEMTAMYIKQKLEHGRVRIWQDVQQKVRTYILAVSLSEYKLEEMIDIGEYFCESKSEGLQDSLKQQSLNYFKNHHRAKMDELQMFLENEGWELCPVKSSFHVLNLVEFKFMRQSASSQKILANQNLAEQDNGQFESSRKRQYFEEFSGDSTPFDIQTESEENEDVFAGTGDDGNGEEEFSDSDSDVPDELKHDFIDELTGETHSRPGKRKFSRSRSFQKHVSIVTNTSLNVFRVIGRYIQMMRLLKPVAFDSSMDNRTINIRLKSTLMRIKDSLILDLDASDTSDDLEQREKIPAPHLSPIVDLNNPERMFGLPERIVAAESLVFLGEQLEFLQPHLEALIPVNKRPFLQQFYSQTVNMAAELRKPVYWSVSLRVIPYDTVLQHMATVRWDVKEIMSQHNTYVDVLMQAYMSFDTRLADMCKQMPVPRATYDHLWDQILRLSARTFVEGYANAKKCSIEGRALMQLDFQQYLKNIEKLEYSFKQLTSLVNAVDHLNRKAKQKLVSMLEDMEKPRR</sequence>
<accession>A0ABY7DZD1</accession>
<evidence type="ECO:0000256" key="3">
    <source>
        <dbReference type="ARBA" id="ARBA00023054"/>
    </source>
</evidence>
<gene>
    <name evidence="8" type="ORF">MAR_008937</name>
</gene>
<name>A0ABY7DZD1_MYAAR</name>
<dbReference type="Pfam" id="PF10475">
    <property type="entry name" value="Vps54_N"/>
    <property type="match status" value="1"/>
</dbReference>
<reference evidence="8" key="1">
    <citation type="submission" date="2022-11" db="EMBL/GenBank/DDBJ databases">
        <title>Centuries of genome instability and evolution in soft-shell clam transmissible cancer (bioRxiv).</title>
        <authorList>
            <person name="Hart S.F.M."/>
            <person name="Yonemitsu M.A."/>
            <person name="Giersch R.M."/>
            <person name="Beal B.F."/>
            <person name="Arriagada G."/>
            <person name="Davis B.W."/>
            <person name="Ostrander E.A."/>
            <person name="Goff S.P."/>
            <person name="Metzger M.J."/>
        </authorList>
    </citation>
    <scope>NUCLEOTIDE SEQUENCE</scope>
    <source>
        <strain evidence="8">MELC-2E11</strain>
        <tissue evidence="8">Siphon/mantle</tissue>
    </source>
</reference>
<feature type="domain" description="Syndetin C-terminal" evidence="6">
    <location>
        <begin position="659"/>
        <end position="827"/>
    </location>
</feature>
<evidence type="ECO:0000259" key="7">
    <source>
        <dbReference type="Pfam" id="PF10475"/>
    </source>
</evidence>
<feature type="coiled-coil region" evidence="4">
    <location>
        <begin position="84"/>
        <end position="111"/>
    </location>
</feature>
<evidence type="ECO:0000256" key="5">
    <source>
        <dbReference type="SAM" id="MobiDB-lite"/>
    </source>
</evidence>
<evidence type="ECO:0000313" key="8">
    <source>
        <dbReference type="EMBL" id="WAR02379.1"/>
    </source>
</evidence>
<organism evidence="8 9">
    <name type="scientific">Mya arenaria</name>
    <name type="common">Soft-shell clam</name>
    <dbReference type="NCBI Taxonomy" id="6604"/>
    <lineage>
        <taxon>Eukaryota</taxon>
        <taxon>Metazoa</taxon>
        <taxon>Spiralia</taxon>
        <taxon>Lophotrochozoa</taxon>
        <taxon>Mollusca</taxon>
        <taxon>Bivalvia</taxon>
        <taxon>Autobranchia</taxon>
        <taxon>Heteroconchia</taxon>
        <taxon>Euheterodonta</taxon>
        <taxon>Imparidentia</taxon>
        <taxon>Neoheterodontei</taxon>
        <taxon>Myida</taxon>
        <taxon>Myoidea</taxon>
        <taxon>Myidae</taxon>
        <taxon>Mya</taxon>
    </lineage>
</organism>
<dbReference type="InterPro" id="IPR019515">
    <property type="entry name" value="VPS54_N"/>
</dbReference>
<keyword evidence="2" id="KW-0653">Protein transport</keyword>
<dbReference type="EMBL" id="CP111015">
    <property type="protein sequence ID" value="WAR02379.1"/>
    <property type="molecule type" value="Genomic_DNA"/>
</dbReference>